<dbReference type="InterPro" id="IPR036291">
    <property type="entry name" value="NAD(P)-bd_dom_sf"/>
</dbReference>
<evidence type="ECO:0000313" key="5">
    <source>
        <dbReference type="Proteomes" id="UP000429644"/>
    </source>
</evidence>
<proteinExistence type="predicted"/>
<comment type="caution">
    <text evidence="4">The sequence shown here is derived from an EMBL/GenBank/DDBJ whole genome shotgun (WGS) entry which is preliminary data.</text>
</comment>
<dbReference type="InterPro" id="IPR020843">
    <property type="entry name" value="ER"/>
</dbReference>
<dbReference type="SUPFAM" id="SSF50129">
    <property type="entry name" value="GroES-like"/>
    <property type="match status" value="1"/>
</dbReference>
<dbReference type="Gene3D" id="3.90.180.10">
    <property type="entry name" value="Medium-chain alcohol dehydrogenases, catalytic domain"/>
    <property type="match status" value="1"/>
</dbReference>
<keyword evidence="2" id="KW-0560">Oxidoreductase</keyword>
<sequence length="325" mass="33791">MRAAVAPTFGDPEVLQVETVADPVLRSGEVLIQVAATAVNRADTLQRRGYYPPPPGVSDIIGLECSGTIVEVADDVTGWSVGDTVCALLAGGGYASLVAVPAVQVMPVPAGLDVVSAAALPEVACTVWSNVYMAAGLLDHESILVHGGGGGIGTFAIQLAQARGNRVFTTAGSADKLTACVELGADVAINYREDDFVEVILEATDGEGVDVILDNMGASYLQRNLTVLGTGGRLAIIGMQGGTKGELNIGRLLQKRATVLATSLRPRPAAEKGLICHEVVREVWPLVEAGRIKPVVHAVLPLEEAAEAHRMMELSSNVGKIVLTT</sequence>
<name>A0A7J9UV29_9MICO</name>
<dbReference type="InterPro" id="IPR011032">
    <property type="entry name" value="GroES-like_sf"/>
</dbReference>
<dbReference type="GO" id="GO:0016651">
    <property type="term" value="F:oxidoreductase activity, acting on NAD(P)H"/>
    <property type="evidence" value="ECO:0007669"/>
    <property type="project" value="TreeGrafter"/>
</dbReference>
<dbReference type="RefSeq" id="WP_152231164.1">
    <property type="nucleotide sequence ID" value="NZ_BAAAOT010000011.1"/>
</dbReference>
<dbReference type="InterPro" id="IPR013149">
    <property type="entry name" value="ADH-like_C"/>
</dbReference>
<dbReference type="InterPro" id="IPR014189">
    <property type="entry name" value="Quinone_OxRdtase_PIG3"/>
</dbReference>
<evidence type="ECO:0000256" key="2">
    <source>
        <dbReference type="ARBA" id="ARBA00023002"/>
    </source>
</evidence>
<evidence type="ECO:0000259" key="3">
    <source>
        <dbReference type="SMART" id="SM00829"/>
    </source>
</evidence>
<accession>A0A7J9UV29</accession>
<dbReference type="Gene3D" id="3.40.50.720">
    <property type="entry name" value="NAD(P)-binding Rossmann-like Domain"/>
    <property type="match status" value="1"/>
</dbReference>
<dbReference type="SMART" id="SM00829">
    <property type="entry name" value="PKS_ER"/>
    <property type="match status" value="1"/>
</dbReference>
<dbReference type="GO" id="GO:0070402">
    <property type="term" value="F:NADPH binding"/>
    <property type="evidence" value="ECO:0007669"/>
    <property type="project" value="TreeGrafter"/>
</dbReference>
<dbReference type="SUPFAM" id="SSF51735">
    <property type="entry name" value="NAD(P)-binding Rossmann-fold domains"/>
    <property type="match status" value="1"/>
</dbReference>
<dbReference type="PANTHER" id="PTHR48106">
    <property type="entry name" value="QUINONE OXIDOREDUCTASE PIG3-RELATED"/>
    <property type="match status" value="1"/>
</dbReference>
<dbReference type="AlphaFoldDB" id="A0A7J9UV29"/>
<reference evidence="4 5" key="1">
    <citation type="submission" date="2019-10" db="EMBL/GenBank/DDBJ databases">
        <title>Georgenia wutianyii sp. nov. and Georgenia yuyongxinii sp. nov. isolated from plateau pika (Ochotona curzoniae) in the Qinghai-Tibet plateau of China.</title>
        <authorList>
            <person name="Tian Z."/>
        </authorList>
    </citation>
    <scope>NUCLEOTIDE SEQUENCE [LARGE SCALE GENOMIC DNA]</scope>
    <source>
        <strain evidence="4 5">JCM 15130</strain>
    </source>
</reference>
<dbReference type="OrthoDB" id="9780520at2"/>
<gene>
    <name evidence="4" type="ORF">GB882_07450</name>
</gene>
<dbReference type="NCBIfam" id="TIGR02824">
    <property type="entry name" value="quinone_pig3"/>
    <property type="match status" value="1"/>
</dbReference>
<dbReference type="Proteomes" id="UP000429644">
    <property type="component" value="Unassembled WGS sequence"/>
</dbReference>
<keyword evidence="5" id="KW-1185">Reference proteome</keyword>
<dbReference type="PANTHER" id="PTHR48106:SF8">
    <property type="entry name" value="OS02G0805600 PROTEIN"/>
    <property type="match status" value="1"/>
</dbReference>
<dbReference type="EMBL" id="WHPD01001620">
    <property type="protein sequence ID" value="MPV88499.1"/>
    <property type="molecule type" value="Genomic_DNA"/>
</dbReference>
<protein>
    <submittedName>
        <fullName evidence="4">Zinc-binding dehydrogenase</fullName>
    </submittedName>
</protein>
<feature type="domain" description="Enoyl reductase (ER)" evidence="3">
    <location>
        <begin position="10"/>
        <end position="323"/>
    </location>
</feature>
<evidence type="ECO:0000313" key="4">
    <source>
        <dbReference type="EMBL" id="MPV88499.1"/>
    </source>
</evidence>
<dbReference type="Pfam" id="PF08240">
    <property type="entry name" value="ADH_N"/>
    <property type="match status" value="1"/>
</dbReference>
<keyword evidence="1" id="KW-0521">NADP</keyword>
<organism evidence="4 5">
    <name type="scientific">Georgenia ruanii</name>
    <dbReference type="NCBI Taxonomy" id="348442"/>
    <lineage>
        <taxon>Bacteria</taxon>
        <taxon>Bacillati</taxon>
        <taxon>Actinomycetota</taxon>
        <taxon>Actinomycetes</taxon>
        <taxon>Micrococcales</taxon>
        <taxon>Bogoriellaceae</taxon>
        <taxon>Georgenia</taxon>
    </lineage>
</organism>
<dbReference type="Pfam" id="PF00107">
    <property type="entry name" value="ADH_zinc_N"/>
    <property type="match status" value="1"/>
</dbReference>
<evidence type="ECO:0000256" key="1">
    <source>
        <dbReference type="ARBA" id="ARBA00022857"/>
    </source>
</evidence>
<dbReference type="InterPro" id="IPR013154">
    <property type="entry name" value="ADH-like_N"/>
</dbReference>
<dbReference type="CDD" id="cd05276">
    <property type="entry name" value="p53_inducible_oxidoreductase"/>
    <property type="match status" value="1"/>
</dbReference>